<protein>
    <submittedName>
        <fullName evidence="1">Uncharacterized protein</fullName>
    </submittedName>
</protein>
<gene>
    <name evidence="1" type="ORF">LBBP_02813</name>
</gene>
<evidence type="ECO:0000313" key="2">
    <source>
        <dbReference type="Proteomes" id="UP000058857"/>
    </source>
</evidence>
<proteinExistence type="predicted"/>
<dbReference type="EMBL" id="CP012029">
    <property type="protein sequence ID" value="ALO27029.1"/>
    <property type="molecule type" value="Genomic_DNA"/>
</dbReference>
<organism evidence="1">
    <name type="scientific">Leptospira borgpetersenii serovar Ballum</name>
    <dbReference type="NCBI Taxonomy" id="280505"/>
    <lineage>
        <taxon>Bacteria</taxon>
        <taxon>Pseudomonadati</taxon>
        <taxon>Spirochaetota</taxon>
        <taxon>Spirochaetia</taxon>
        <taxon>Leptospirales</taxon>
        <taxon>Leptospiraceae</taxon>
        <taxon>Leptospira</taxon>
    </lineage>
</organism>
<sequence length="46" mass="5636">MPFRNLEKQFRNFDPKFRSPQNTPVLVRRKNIKTTFFEVIVPTFYS</sequence>
<dbReference type="PATRIC" id="fig|280505.15.peg.2742"/>
<evidence type="ECO:0000313" key="1">
    <source>
        <dbReference type="EMBL" id="ALO27029.1"/>
    </source>
</evidence>
<accession>A0A0S2IU04</accession>
<reference evidence="1 2" key="1">
    <citation type="journal article" date="2015" name="PLoS Negl. Trop. Dis.">
        <title>Distribution of Plasmids in Distinct Leptospira Pathogenic Species.</title>
        <authorList>
            <person name="Wang Y."/>
            <person name="Zhuang X."/>
            <person name="Zhong Y."/>
            <person name="Zhang C."/>
            <person name="Zhang Y."/>
            <person name="Zeng L."/>
            <person name="Zhu Y."/>
            <person name="He P."/>
            <person name="Dong K."/>
            <person name="Pal U."/>
            <person name="Guo X."/>
            <person name="Qin J."/>
        </authorList>
    </citation>
    <scope>NUCLEOTIDE SEQUENCE [LARGE SCALE GENOMIC DNA]</scope>
    <source>
        <strain evidence="1 2">56604</strain>
    </source>
</reference>
<name>A0A0S2IU04_LEPBO</name>
<dbReference type="Proteomes" id="UP000058857">
    <property type="component" value="Chromosome 1"/>
</dbReference>
<dbReference type="AlphaFoldDB" id="A0A0S2IU04"/>